<protein>
    <recommendedName>
        <fullName evidence="3">YlxP-like protein</fullName>
    </recommendedName>
</protein>
<dbReference type="PANTHER" id="PTHR36441">
    <property type="entry name" value="HYPOTHETICAL CYTOSOLIC PROTEIN"/>
    <property type="match status" value="1"/>
</dbReference>
<keyword evidence="2" id="KW-1185">Reference proteome</keyword>
<dbReference type="EMBL" id="JXRP01000018">
    <property type="protein sequence ID" value="KIL44929.1"/>
    <property type="molecule type" value="Genomic_DNA"/>
</dbReference>
<evidence type="ECO:0000313" key="1">
    <source>
        <dbReference type="EMBL" id="KIL44929.1"/>
    </source>
</evidence>
<reference evidence="1 2" key="1">
    <citation type="submission" date="2015-01" db="EMBL/GenBank/DDBJ databases">
        <title>Genome sequencing of Jeotgalibacillus soli.</title>
        <authorList>
            <person name="Goh K.M."/>
            <person name="Chan K.-G."/>
            <person name="Yaakop A.S."/>
            <person name="Ee R."/>
            <person name="Gan H.M."/>
            <person name="Chan C.S."/>
        </authorList>
    </citation>
    <scope>NUCLEOTIDE SEQUENCE [LARGE SCALE GENOMIC DNA]</scope>
    <source>
        <strain evidence="1 2">P9</strain>
    </source>
</reference>
<dbReference type="InterPro" id="IPR036746">
    <property type="entry name" value="TT1725-like_sf"/>
</dbReference>
<dbReference type="PANTHER" id="PTHR36441:SF1">
    <property type="entry name" value="DUF503 DOMAIN-CONTAINING PROTEIN"/>
    <property type="match status" value="1"/>
</dbReference>
<dbReference type="PATRIC" id="fig|889306.3.peg.2485"/>
<evidence type="ECO:0008006" key="3">
    <source>
        <dbReference type="Google" id="ProtNLM"/>
    </source>
</evidence>
<dbReference type="STRING" id="889306.KP78_24730"/>
<gene>
    <name evidence="1" type="ORF">KP78_24730</name>
</gene>
<evidence type="ECO:0000313" key="2">
    <source>
        <dbReference type="Proteomes" id="UP000031938"/>
    </source>
</evidence>
<dbReference type="RefSeq" id="WP_041089135.1">
    <property type="nucleotide sequence ID" value="NZ_JXRP01000018.1"/>
</dbReference>
<proteinExistence type="predicted"/>
<dbReference type="SUPFAM" id="SSF103007">
    <property type="entry name" value="Hypothetical protein TT1725"/>
    <property type="match status" value="1"/>
</dbReference>
<accession>A0A0C2RT56</accession>
<dbReference type="Pfam" id="PF04456">
    <property type="entry name" value="DUF503"/>
    <property type="match status" value="1"/>
</dbReference>
<dbReference type="Gene3D" id="3.30.70.1120">
    <property type="entry name" value="TT1725-like"/>
    <property type="match status" value="1"/>
</dbReference>
<dbReference type="InterPro" id="IPR007546">
    <property type="entry name" value="DUF503"/>
</dbReference>
<sequence length="92" mass="10766">MIAYAECEFHLPHSHSLKEKRAVLQRVLSRVKQKYNVSISEIDYQDTWQRAGIAIVAVASSKQVAEREIQRTLSLMDSFPEWERTNLMLEFL</sequence>
<dbReference type="AlphaFoldDB" id="A0A0C2RT56"/>
<name>A0A0C2RT56_9BACL</name>
<dbReference type="OrthoDB" id="9809023at2"/>
<dbReference type="Proteomes" id="UP000031938">
    <property type="component" value="Unassembled WGS sequence"/>
</dbReference>
<organism evidence="1 2">
    <name type="scientific">Jeotgalibacillus soli</name>
    <dbReference type="NCBI Taxonomy" id="889306"/>
    <lineage>
        <taxon>Bacteria</taxon>
        <taxon>Bacillati</taxon>
        <taxon>Bacillota</taxon>
        <taxon>Bacilli</taxon>
        <taxon>Bacillales</taxon>
        <taxon>Caryophanaceae</taxon>
        <taxon>Jeotgalibacillus</taxon>
    </lineage>
</organism>
<comment type="caution">
    <text evidence="1">The sequence shown here is derived from an EMBL/GenBank/DDBJ whole genome shotgun (WGS) entry which is preliminary data.</text>
</comment>